<accession>A0A6G1JID2</accession>
<sequence length="316" mass="34054">MSLARISQRAPRKVDHDARTSCSRVSLPGLMSLGAKYSLHDLDTEESHPSALIHSLIKLSPGSPTSVSIRLLGLLMLGSWSCSASVLAVMCMYVYSGPRSCRRLLGVGSLSSAGAVVESWRSRRGNGWRGGAGLLRRCFVGGGTCDAAAGEKAGSAVEAGSVVDCLVVVGSMGRKAAGGRRRRWSMYGESRHESGSHALEPWSRHRQKRRHGTWTYICSHTMSCVRPGPANCRYSSAASVHSAGSIKTSCREISGHAPRFAIRRESTWTFEYRLLPLTLPHTHSACDSFSPPLCRASLHSSCLAWSCLSPAAPWVD</sequence>
<dbReference type="AlphaFoldDB" id="A0A6G1JID2"/>
<name>A0A6G1JID2_9PLEO</name>
<evidence type="ECO:0000313" key="2">
    <source>
        <dbReference type="Proteomes" id="UP000799291"/>
    </source>
</evidence>
<organism evidence="1 2">
    <name type="scientific">Lentithecium fluviatile CBS 122367</name>
    <dbReference type="NCBI Taxonomy" id="1168545"/>
    <lineage>
        <taxon>Eukaryota</taxon>
        <taxon>Fungi</taxon>
        <taxon>Dikarya</taxon>
        <taxon>Ascomycota</taxon>
        <taxon>Pezizomycotina</taxon>
        <taxon>Dothideomycetes</taxon>
        <taxon>Pleosporomycetidae</taxon>
        <taxon>Pleosporales</taxon>
        <taxon>Massarineae</taxon>
        <taxon>Lentitheciaceae</taxon>
        <taxon>Lentithecium</taxon>
    </lineage>
</organism>
<dbReference type="Proteomes" id="UP000799291">
    <property type="component" value="Unassembled WGS sequence"/>
</dbReference>
<protein>
    <submittedName>
        <fullName evidence="1">Uncharacterized protein</fullName>
    </submittedName>
</protein>
<reference evidence="1" key="1">
    <citation type="journal article" date="2020" name="Stud. Mycol.">
        <title>101 Dothideomycetes genomes: a test case for predicting lifestyles and emergence of pathogens.</title>
        <authorList>
            <person name="Haridas S."/>
            <person name="Albert R."/>
            <person name="Binder M."/>
            <person name="Bloem J."/>
            <person name="Labutti K."/>
            <person name="Salamov A."/>
            <person name="Andreopoulos B."/>
            <person name="Baker S."/>
            <person name="Barry K."/>
            <person name="Bills G."/>
            <person name="Bluhm B."/>
            <person name="Cannon C."/>
            <person name="Castanera R."/>
            <person name="Culley D."/>
            <person name="Daum C."/>
            <person name="Ezra D."/>
            <person name="Gonzalez J."/>
            <person name="Henrissat B."/>
            <person name="Kuo A."/>
            <person name="Liang C."/>
            <person name="Lipzen A."/>
            <person name="Lutzoni F."/>
            <person name="Magnuson J."/>
            <person name="Mondo S."/>
            <person name="Nolan M."/>
            <person name="Ohm R."/>
            <person name="Pangilinan J."/>
            <person name="Park H.-J."/>
            <person name="Ramirez L."/>
            <person name="Alfaro M."/>
            <person name="Sun H."/>
            <person name="Tritt A."/>
            <person name="Yoshinaga Y."/>
            <person name="Zwiers L.-H."/>
            <person name="Turgeon B."/>
            <person name="Goodwin S."/>
            <person name="Spatafora J."/>
            <person name="Crous P."/>
            <person name="Grigoriev I."/>
        </authorList>
    </citation>
    <scope>NUCLEOTIDE SEQUENCE</scope>
    <source>
        <strain evidence="1">CBS 122367</strain>
    </source>
</reference>
<keyword evidence="2" id="KW-1185">Reference proteome</keyword>
<gene>
    <name evidence="1" type="ORF">K458DRAFT_97637</name>
</gene>
<evidence type="ECO:0000313" key="1">
    <source>
        <dbReference type="EMBL" id="KAF2690001.1"/>
    </source>
</evidence>
<dbReference type="EMBL" id="MU005571">
    <property type="protein sequence ID" value="KAF2690001.1"/>
    <property type="molecule type" value="Genomic_DNA"/>
</dbReference>
<proteinExistence type="predicted"/>